<dbReference type="InterPro" id="IPR016186">
    <property type="entry name" value="C-type_lectin-like/link_sf"/>
</dbReference>
<dbReference type="GeneID" id="119720362"/>
<evidence type="ECO:0000259" key="1">
    <source>
        <dbReference type="PROSITE" id="PS50041"/>
    </source>
</evidence>
<dbReference type="CDD" id="cd00037">
    <property type="entry name" value="CLECT"/>
    <property type="match status" value="1"/>
</dbReference>
<name>A0A913Z4M0_PATMI</name>
<dbReference type="RefSeq" id="XP_038045946.1">
    <property type="nucleotide sequence ID" value="XM_038190018.1"/>
</dbReference>
<dbReference type="SUPFAM" id="SSF56436">
    <property type="entry name" value="C-type lectin-like"/>
    <property type="match status" value="1"/>
</dbReference>
<keyword evidence="3" id="KW-1185">Reference proteome</keyword>
<reference evidence="2" key="1">
    <citation type="submission" date="2022-11" db="UniProtKB">
        <authorList>
            <consortium name="EnsemblMetazoa"/>
        </authorList>
    </citation>
    <scope>IDENTIFICATION</scope>
</reference>
<protein>
    <recommendedName>
        <fullName evidence="1">C-type lectin domain-containing protein</fullName>
    </recommendedName>
</protein>
<dbReference type="Pfam" id="PF00059">
    <property type="entry name" value="Lectin_C"/>
    <property type="match status" value="1"/>
</dbReference>
<sequence length="158" mass="17289">MAAPRSLEEMNFMTDKAREMDDTGDYFVWIACNDREVEGTWECDGQEGREPFLEWDLASGQPDSNGNQDCGVLAERFNNKMDDLGCDSTYPIWLFACVELLAPTASSSSVTNASLPTPTAALTTQPAFSTTETRSLVTKHVAPVTRPASRCPDVTPSL</sequence>
<accession>A0A913Z4M0</accession>
<dbReference type="OrthoDB" id="6337382at2759"/>
<dbReference type="InterPro" id="IPR016187">
    <property type="entry name" value="CTDL_fold"/>
</dbReference>
<dbReference type="AlphaFoldDB" id="A0A913Z4M0"/>
<evidence type="ECO:0000313" key="3">
    <source>
        <dbReference type="Proteomes" id="UP000887568"/>
    </source>
</evidence>
<evidence type="ECO:0000313" key="2">
    <source>
        <dbReference type="EnsemblMetazoa" id="XP_038045946.1"/>
    </source>
</evidence>
<feature type="domain" description="C-type lectin" evidence="1">
    <location>
        <begin position="1"/>
        <end position="91"/>
    </location>
</feature>
<proteinExistence type="predicted"/>
<dbReference type="PROSITE" id="PS50041">
    <property type="entry name" value="C_TYPE_LECTIN_2"/>
    <property type="match status" value="1"/>
</dbReference>
<dbReference type="Proteomes" id="UP000887568">
    <property type="component" value="Unplaced"/>
</dbReference>
<dbReference type="InterPro" id="IPR001304">
    <property type="entry name" value="C-type_lectin-like"/>
</dbReference>
<dbReference type="Gene3D" id="3.10.100.10">
    <property type="entry name" value="Mannose-Binding Protein A, subunit A"/>
    <property type="match status" value="1"/>
</dbReference>
<organism evidence="2 3">
    <name type="scientific">Patiria miniata</name>
    <name type="common">Bat star</name>
    <name type="synonym">Asterina miniata</name>
    <dbReference type="NCBI Taxonomy" id="46514"/>
    <lineage>
        <taxon>Eukaryota</taxon>
        <taxon>Metazoa</taxon>
        <taxon>Echinodermata</taxon>
        <taxon>Eleutherozoa</taxon>
        <taxon>Asterozoa</taxon>
        <taxon>Asteroidea</taxon>
        <taxon>Valvatacea</taxon>
        <taxon>Valvatida</taxon>
        <taxon>Asterinidae</taxon>
        <taxon>Patiria</taxon>
    </lineage>
</organism>
<dbReference type="EnsemblMetazoa" id="XM_038190018.1">
    <property type="protein sequence ID" value="XP_038045946.1"/>
    <property type="gene ID" value="LOC119720362"/>
</dbReference>